<evidence type="ECO:0000313" key="2">
    <source>
        <dbReference type="Proteomes" id="UP001289645"/>
    </source>
</evidence>
<evidence type="ECO:0000313" key="1">
    <source>
        <dbReference type="EMBL" id="MDZ5088914.1"/>
    </source>
</evidence>
<sequence length="520" mass="53908">MRRFLVATTACGVLIAATTIASAIVLAGIVARVITDPASRELAVLTAPITLLAALWVLRALAVWQQGKLAQRGASAVIADLADQVMTAATAMPPRELARHRDDAAIVVTRGLDGLRVYFTTYLPALFVAAILTPVTAAVIAIVDWQSAVVVLVALPLIPLFMVLIGMATAERSAAALAAMSTLQSRLLDLVAGLPTLRALGRAAGSTARIAELNAAHRRSAMATMRIAFLSALVLEVLATLGVALVAVSVGMRLVYGEMTLTAGLTALLLAPEVFWPLRRVGAAFHSAQDGKTAVQAAFDLIDTAPASGSGRAPVTGDAVTIEVDTPTMTVTPGAVTVLTGPNGIGKSTLLQAILGLGPTPAGRIRINGTDIEDLDARQWWSRLAWLAQRPVLVPGTVGENLQLFGPLPDLDAACRAACFDEVLAGLPHGLQTRIGRGGVGLSLGQRQRLGLARVLGSPAPVLLFDEPTAHLDGPTEARVLHAIAERAEHGATVLVVGHREPVLAVGAQIVDMGGVGVPH</sequence>
<dbReference type="Proteomes" id="UP001289645">
    <property type="component" value="Unassembled WGS sequence"/>
</dbReference>
<reference evidence="1 2" key="1">
    <citation type="journal article" date="2021" name="Chemosphere">
        <title>Bioballs carrying a syntrophic Rhodococcus and Mycolicibacterium consortium for simultaneous sorption and biodegradation of fuel oil in contaminated freshwater.</title>
        <authorList>
            <person name="Naloka K."/>
            <person name="Polrit D."/>
            <person name="Muangchinda C."/>
            <person name="Thoetkiattikul H."/>
            <person name="Pinyakong O."/>
        </authorList>
    </citation>
    <scope>NUCLEOTIDE SEQUENCE [LARGE SCALE GENOMIC DNA]</scope>
    <source>
        <strain evidence="1 2">J101</strain>
    </source>
</reference>
<keyword evidence="2" id="KW-1185">Reference proteome</keyword>
<organism evidence="1 2">
    <name type="scientific">Mycolicibacterium parafortuitum</name>
    <name type="common">Mycobacterium parafortuitum</name>
    <dbReference type="NCBI Taxonomy" id="39692"/>
    <lineage>
        <taxon>Bacteria</taxon>
        <taxon>Bacillati</taxon>
        <taxon>Actinomycetota</taxon>
        <taxon>Actinomycetes</taxon>
        <taxon>Mycobacteriales</taxon>
        <taxon>Mycobacteriaceae</taxon>
        <taxon>Mycolicibacterium</taxon>
    </lineage>
</organism>
<protein>
    <submittedName>
        <fullName evidence="1">Thiol reductant ABC exporter subunit CydD</fullName>
    </submittedName>
</protein>
<proteinExistence type="predicted"/>
<gene>
    <name evidence="1" type="primary">cydD</name>
    <name evidence="1" type="ORF">OHX15_26245</name>
</gene>
<name>A0ACC6MPM5_MYCPF</name>
<comment type="caution">
    <text evidence="1">The sequence shown here is derived from an EMBL/GenBank/DDBJ whole genome shotgun (WGS) entry which is preliminary data.</text>
</comment>
<dbReference type="EMBL" id="JAOXLN010000043">
    <property type="protein sequence ID" value="MDZ5088914.1"/>
    <property type="molecule type" value="Genomic_DNA"/>
</dbReference>
<accession>A0ACC6MPM5</accession>